<reference evidence="2" key="2">
    <citation type="submission" date="2020-09" db="EMBL/GenBank/DDBJ databases">
        <authorList>
            <person name="Sun Q."/>
            <person name="Zhou Y."/>
        </authorList>
    </citation>
    <scope>NUCLEOTIDE SEQUENCE</scope>
    <source>
        <strain evidence="2">CGMCC 1.3617</strain>
    </source>
</reference>
<dbReference type="Proteomes" id="UP000661507">
    <property type="component" value="Unassembled WGS sequence"/>
</dbReference>
<proteinExistence type="predicted"/>
<feature type="region of interest" description="Disordered" evidence="1">
    <location>
        <begin position="39"/>
        <end position="59"/>
    </location>
</feature>
<evidence type="ECO:0000313" key="2">
    <source>
        <dbReference type="EMBL" id="GGJ37595.1"/>
    </source>
</evidence>
<evidence type="ECO:0000256" key="1">
    <source>
        <dbReference type="SAM" id="MobiDB-lite"/>
    </source>
</evidence>
<reference evidence="2" key="1">
    <citation type="journal article" date="2014" name="Int. J. Syst. Evol. Microbiol.">
        <title>Complete genome sequence of Corynebacterium casei LMG S-19264T (=DSM 44701T), isolated from a smear-ripened cheese.</title>
        <authorList>
            <consortium name="US DOE Joint Genome Institute (JGI-PGF)"/>
            <person name="Walter F."/>
            <person name="Albersmeier A."/>
            <person name="Kalinowski J."/>
            <person name="Ruckert C."/>
        </authorList>
    </citation>
    <scope>NUCLEOTIDE SEQUENCE</scope>
    <source>
        <strain evidence="2">CGMCC 1.3617</strain>
    </source>
</reference>
<sequence>MAGKATFTALSSGTINVPSATGARRSNVMRIPLRPAVSIADRAAPRTPPGLTAAQQSRA</sequence>
<dbReference type="AlphaFoldDB" id="A0A917KZU6"/>
<evidence type="ECO:0000313" key="3">
    <source>
        <dbReference type="Proteomes" id="UP000661507"/>
    </source>
</evidence>
<accession>A0A917KZU6</accession>
<protein>
    <submittedName>
        <fullName evidence="2">Uncharacterized protein</fullName>
    </submittedName>
</protein>
<comment type="caution">
    <text evidence="2">The sequence shown here is derived from an EMBL/GenBank/DDBJ whole genome shotgun (WGS) entry which is preliminary data.</text>
</comment>
<gene>
    <name evidence="2" type="ORF">GCM10011320_51590</name>
</gene>
<organism evidence="2 3">
    <name type="scientific">Neoroseomonas lacus</name>
    <dbReference type="NCBI Taxonomy" id="287609"/>
    <lineage>
        <taxon>Bacteria</taxon>
        <taxon>Pseudomonadati</taxon>
        <taxon>Pseudomonadota</taxon>
        <taxon>Alphaproteobacteria</taxon>
        <taxon>Acetobacterales</taxon>
        <taxon>Acetobacteraceae</taxon>
        <taxon>Neoroseomonas</taxon>
    </lineage>
</organism>
<name>A0A917KZU6_9PROT</name>
<keyword evidence="3" id="KW-1185">Reference proteome</keyword>
<dbReference type="EMBL" id="BMKW01000015">
    <property type="protein sequence ID" value="GGJ37595.1"/>
    <property type="molecule type" value="Genomic_DNA"/>
</dbReference>